<dbReference type="EMBL" id="WINI01000009">
    <property type="protein sequence ID" value="MQR02359.1"/>
    <property type="molecule type" value="Genomic_DNA"/>
</dbReference>
<dbReference type="AlphaFoldDB" id="A0A843YRH9"/>
<dbReference type="Pfam" id="PF00975">
    <property type="entry name" value="Thioesterase"/>
    <property type="match status" value="1"/>
</dbReference>
<sequence>MPLPLAPVAVVTAVMTLRSDTKPVKVYIKKPRGTLYWGGAGLNGPYITDQIQALLNAGIQHVYRGVNTTGNEKTDALWTATTLRYEDTDEWTISRGLDNPSGQFNLIGYSYGSLLAAQTANFYANNGHVVDHLVLIACPIDSRFLNSLIMNKNIKSVIKINLTDADDPLYAGMSETELVTSAKILMDQDAASGTTKGIGHFYFRPDSPEGKERRTRLAKYLYDQGLR</sequence>
<comment type="caution">
    <text evidence="2">The sequence shown here is derived from an EMBL/GenBank/DDBJ whole genome shotgun (WGS) entry which is preliminary data.</text>
</comment>
<reference evidence="2 3" key="1">
    <citation type="submission" date="2019-10" db="EMBL/GenBank/DDBJ databases">
        <title>Glaciimonas soli sp. nov., a psychrophilic bacterium isolated from the forest soil of a high elevation mountain in Taiwan.</title>
        <authorList>
            <person name="Wang L.-T."/>
            <person name="Shieh W.Y."/>
        </authorList>
    </citation>
    <scope>NUCLEOTIDE SEQUENCE [LARGE SCALE GENOMIC DNA]</scope>
    <source>
        <strain evidence="2 3">GS1</strain>
    </source>
</reference>
<organism evidence="2 3">
    <name type="scientific">Glaciimonas soli</name>
    <dbReference type="NCBI Taxonomy" id="2590999"/>
    <lineage>
        <taxon>Bacteria</taxon>
        <taxon>Pseudomonadati</taxon>
        <taxon>Pseudomonadota</taxon>
        <taxon>Betaproteobacteria</taxon>
        <taxon>Burkholderiales</taxon>
        <taxon>Oxalobacteraceae</taxon>
        <taxon>Glaciimonas</taxon>
    </lineage>
</organism>
<dbReference type="OrthoDB" id="7365670at2"/>
<proteinExistence type="predicted"/>
<dbReference type="Gene3D" id="3.40.50.1820">
    <property type="entry name" value="alpha/beta hydrolase"/>
    <property type="match status" value="1"/>
</dbReference>
<dbReference type="Proteomes" id="UP000451565">
    <property type="component" value="Unassembled WGS sequence"/>
</dbReference>
<dbReference type="RefSeq" id="WP_153235996.1">
    <property type="nucleotide sequence ID" value="NZ_WINI01000009.1"/>
</dbReference>
<gene>
    <name evidence="2" type="ORF">GEV47_16915</name>
</gene>
<dbReference type="SUPFAM" id="SSF53474">
    <property type="entry name" value="alpha/beta-Hydrolases"/>
    <property type="match status" value="1"/>
</dbReference>
<dbReference type="InterPro" id="IPR029058">
    <property type="entry name" value="AB_hydrolase_fold"/>
</dbReference>
<name>A0A843YRH9_9BURK</name>
<accession>A0A843YRH9</accession>
<keyword evidence="3" id="KW-1185">Reference proteome</keyword>
<evidence type="ECO:0000313" key="2">
    <source>
        <dbReference type="EMBL" id="MQR02359.1"/>
    </source>
</evidence>
<protein>
    <recommendedName>
        <fullName evidence="1">Thioesterase domain-containing protein</fullName>
    </recommendedName>
</protein>
<dbReference type="InterPro" id="IPR001031">
    <property type="entry name" value="Thioesterase"/>
</dbReference>
<evidence type="ECO:0000313" key="3">
    <source>
        <dbReference type="Proteomes" id="UP000451565"/>
    </source>
</evidence>
<evidence type="ECO:0000259" key="1">
    <source>
        <dbReference type="Pfam" id="PF00975"/>
    </source>
</evidence>
<feature type="domain" description="Thioesterase" evidence="1">
    <location>
        <begin position="100"/>
        <end position="140"/>
    </location>
</feature>